<feature type="region of interest" description="Disordered" evidence="1">
    <location>
        <begin position="23"/>
        <end position="98"/>
    </location>
</feature>
<feature type="compositionally biased region" description="Polar residues" evidence="1">
    <location>
        <begin position="61"/>
        <end position="70"/>
    </location>
</feature>
<dbReference type="EMBL" id="JAFIRN010000015">
    <property type="protein sequence ID" value="KAG5834872.1"/>
    <property type="molecule type" value="Genomic_DNA"/>
</dbReference>
<evidence type="ECO:0000313" key="3">
    <source>
        <dbReference type="Proteomes" id="UP001044222"/>
    </source>
</evidence>
<evidence type="ECO:0000313" key="2">
    <source>
        <dbReference type="EMBL" id="KAG5834872.1"/>
    </source>
</evidence>
<protein>
    <submittedName>
        <fullName evidence="2">Uncharacterized protein</fullName>
    </submittedName>
</protein>
<keyword evidence="3" id="KW-1185">Reference proteome</keyword>
<dbReference type="AlphaFoldDB" id="A0A9D3LPQ8"/>
<name>A0A9D3LPQ8_ANGAN</name>
<organism evidence="2 3">
    <name type="scientific">Anguilla anguilla</name>
    <name type="common">European freshwater eel</name>
    <name type="synonym">Muraena anguilla</name>
    <dbReference type="NCBI Taxonomy" id="7936"/>
    <lineage>
        <taxon>Eukaryota</taxon>
        <taxon>Metazoa</taxon>
        <taxon>Chordata</taxon>
        <taxon>Craniata</taxon>
        <taxon>Vertebrata</taxon>
        <taxon>Euteleostomi</taxon>
        <taxon>Actinopterygii</taxon>
        <taxon>Neopterygii</taxon>
        <taxon>Teleostei</taxon>
        <taxon>Anguilliformes</taxon>
        <taxon>Anguillidae</taxon>
        <taxon>Anguilla</taxon>
    </lineage>
</organism>
<evidence type="ECO:0000256" key="1">
    <source>
        <dbReference type="SAM" id="MobiDB-lite"/>
    </source>
</evidence>
<comment type="caution">
    <text evidence="2">The sequence shown here is derived from an EMBL/GenBank/DDBJ whole genome shotgun (WGS) entry which is preliminary data.</text>
</comment>
<feature type="compositionally biased region" description="Basic and acidic residues" evidence="1">
    <location>
        <begin position="28"/>
        <end position="45"/>
    </location>
</feature>
<gene>
    <name evidence="2" type="ORF">ANANG_G00266180</name>
</gene>
<dbReference type="Proteomes" id="UP001044222">
    <property type="component" value="Chromosome 15"/>
</dbReference>
<accession>A0A9D3LPQ8</accession>
<sequence>MWPGVPKHSVFMLLEASFYTSLTTQVSEQRDRRKLAPTDRIRPEQTRFCQTDRIQPERTRFSQTDSTQPKRTNRPRQKPDTTRSGFSANRPDSAKRTC</sequence>
<proteinExistence type="predicted"/>
<reference evidence="2" key="1">
    <citation type="submission" date="2021-01" db="EMBL/GenBank/DDBJ databases">
        <title>A chromosome-scale assembly of European eel, Anguilla anguilla.</title>
        <authorList>
            <person name="Henkel C."/>
            <person name="Jong-Raadsen S.A."/>
            <person name="Dufour S."/>
            <person name="Weltzien F.-A."/>
            <person name="Palstra A.P."/>
            <person name="Pelster B."/>
            <person name="Spaink H.P."/>
            <person name="Van Den Thillart G.E."/>
            <person name="Jansen H."/>
            <person name="Zahm M."/>
            <person name="Klopp C."/>
            <person name="Cedric C."/>
            <person name="Louis A."/>
            <person name="Berthelot C."/>
            <person name="Parey E."/>
            <person name="Roest Crollius H."/>
            <person name="Montfort J."/>
            <person name="Robinson-Rechavi M."/>
            <person name="Bucao C."/>
            <person name="Bouchez O."/>
            <person name="Gislard M."/>
            <person name="Lluch J."/>
            <person name="Milhes M."/>
            <person name="Lampietro C."/>
            <person name="Lopez Roques C."/>
            <person name="Donnadieu C."/>
            <person name="Braasch I."/>
            <person name="Desvignes T."/>
            <person name="Postlethwait J."/>
            <person name="Bobe J."/>
            <person name="Guiguen Y."/>
            <person name="Dirks R."/>
        </authorList>
    </citation>
    <scope>NUCLEOTIDE SEQUENCE</scope>
    <source>
        <strain evidence="2">Tag_6206</strain>
        <tissue evidence="2">Liver</tissue>
    </source>
</reference>